<dbReference type="Gene3D" id="3.40.1080.10">
    <property type="entry name" value="Glutaconate Coenzyme A-transferase"/>
    <property type="match status" value="1"/>
</dbReference>
<dbReference type="Proteomes" id="UP000320735">
    <property type="component" value="Unassembled WGS sequence"/>
</dbReference>
<dbReference type="AlphaFoldDB" id="A0A5C6B556"/>
<dbReference type="InterPro" id="IPR037171">
    <property type="entry name" value="NagB/RpiA_transferase-like"/>
</dbReference>
<evidence type="ECO:0000313" key="1">
    <source>
        <dbReference type="EMBL" id="TWU06621.1"/>
    </source>
</evidence>
<organism evidence="1 2">
    <name type="scientific">Symmachiella macrocystis</name>
    <dbReference type="NCBI Taxonomy" id="2527985"/>
    <lineage>
        <taxon>Bacteria</taxon>
        <taxon>Pseudomonadati</taxon>
        <taxon>Planctomycetota</taxon>
        <taxon>Planctomycetia</taxon>
        <taxon>Planctomycetales</taxon>
        <taxon>Planctomycetaceae</taxon>
        <taxon>Symmachiella</taxon>
    </lineage>
</organism>
<sequence>MTTKTYTPIEQMICTAAGLLEDGALVVVGTGAPCAAAMLAQLTTAPKLTLMFEAGGVGPRLPRMPISVGDSRTFYQGLMATSMADIMETCQRGMVDYTFLGGAQIDRYGNLNSTVIGDYDTPAVRLPGSGGANDLGSLCRKTLVITPHDPRRFVERVDYVTTAGYLDGPGAREAAGLPPGTGPHKVITDLAILGFHPDTKRMQVESLHPGVTLEAVRSRTSFDIDVAEQLATTALPTSDQLDALRDQVDPHGYIIGRSL</sequence>
<protein>
    <submittedName>
        <fullName evidence="1">3-oxoadipate CoA-transferase subunit B</fullName>
        <ecNumber evidence="1">2.8.3.6</ecNumber>
    </submittedName>
</protein>
<dbReference type="InterPro" id="IPR004165">
    <property type="entry name" value="CoA_trans_fam_I"/>
</dbReference>
<proteinExistence type="predicted"/>
<evidence type="ECO:0000313" key="2">
    <source>
        <dbReference type="Proteomes" id="UP000320735"/>
    </source>
</evidence>
<dbReference type="SMART" id="SM00882">
    <property type="entry name" value="CoA_trans"/>
    <property type="match status" value="1"/>
</dbReference>
<dbReference type="Pfam" id="PF01144">
    <property type="entry name" value="CoA_trans"/>
    <property type="match status" value="1"/>
</dbReference>
<dbReference type="SUPFAM" id="SSF100950">
    <property type="entry name" value="NagB/RpiA/CoA transferase-like"/>
    <property type="match status" value="1"/>
</dbReference>
<reference evidence="1 2" key="1">
    <citation type="submission" date="2019-02" db="EMBL/GenBank/DDBJ databases">
        <title>Deep-cultivation of Planctomycetes and their phenomic and genomic characterization uncovers novel biology.</title>
        <authorList>
            <person name="Wiegand S."/>
            <person name="Jogler M."/>
            <person name="Boedeker C."/>
            <person name="Pinto D."/>
            <person name="Vollmers J."/>
            <person name="Rivas-Marin E."/>
            <person name="Kohn T."/>
            <person name="Peeters S.H."/>
            <person name="Heuer A."/>
            <person name="Rast P."/>
            <person name="Oberbeckmann S."/>
            <person name="Bunk B."/>
            <person name="Jeske O."/>
            <person name="Meyerdierks A."/>
            <person name="Storesund J.E."/>
            <person name="Kallscheuer N."/>
            <person name="Luecker S."/>
            <person name="Lage O.M."/>
            <person name="Pohl T."/>
            <person name="Merkel B.J."/>
            <person name="Hornburger P."/>
            <person name="Mueller R.-W."/>
            <person name="Bruemmer F."/>
            <person name="Labrenz M."/>
            <person name="Spormann A.M."/>
            <person name="Op Den Camp H."/>
            <person name="Overmann J."/>
            <person name="Amann R."/>
            <person name="Jetten M.S.M."/>
            <person name="Mascher T."/>
            <person name="Medema M.H."/>
            <person name="Devos D.P."/>
            <person name="Kaster A.-K."/>
            <person name="Ovreas L."/>
            <person name="Rohde M."/>
            <person name="Galperin M.Y."/>
            <person name="Jogler C."/>
        </authorList>
    </citation>
    <scope>NUCLEOTIDE SEQUENCE [LARGE SCALE GENOMIC DNA]</scope>
    <source>
        <strain evidence="1 2">CA54</strain>
    </source>
</reference>
<dbReference type="PANTHER" id="PTHR43293:SF3">
    <property type="entry name" value="CHOLESTEROL RING-CLEAVING HYDROLASE IPDB SUBUNIT"/>
    <property type="match status" value="1"/>
</dbReference>
<dbReference type="EC" id="2.8.3.6" evidence="1"/>
<comment type="caution">
    <text evidence="1">The sequence shown here is derived from an EMBL/GenBank/DDBJ whole genome shotgun (WGS) entry which is preliminary data.</text>
</comment>
<gene>
    <name evidence="1" type="primary">catJ</name>
    <name evidence="1" type="ORF">CA54_50180</name>
</gene>
<keyword evidence="2" id="KW-1185">Reference proteome</keyword>
<dbReference type="EMBL" id="SJPP01000003">
    <property type="protein sequence ID" value="TWU06621.1"/>
    <property type="molecule type" value="Genomic_DNA"/>
</dbReference>
<dbReference type="PANTHER" id="PTHR43293">
    <property type="entry name" value="ACETATE COA-TRANSFERASE YDIF"/>
    <property type="match status" value="1"/>
</dbReference>
<keyword evidence="1" id="KW-0808">Transferase</keyword>
<name>A0A5C6B556_9PLAN</name>
<dbReference type="OrthoDB" id="9805230at2"/>
<dbReference type="RefSeq" id="WP_146373493.1">
    <property type="nucleotide sequence ID" value="NZ_SJPP01000003.1"/>
</dbReference>
<dbReference type="GO" id="GO:0047569">
    <property type="term" value="F:3-oxoadipate CoA-transferase activity"/>
    <property type="evidence" value="ECO:0007669"/>
    <property type="project" value="UniProtKB-EC"/>
</dbReference>
<accession>A0A5C6B556</accession>